<evidence type="ECO:0000259" key="1">
    <source>
        <dbReference type="PROSITE" id="PS50983"/>
    </source>
</evidence>
<dbReference type="Pfam" id="PF01497">
    <property type="entry name" value="Peripla_BP_2"/>
    <property type="match status" value="1"/>
</dbReference>
<dbReference type="Proteomes" id="UP001607157">
    <property type="component" value="Unassembled WGS sequence"/>
</dbReference>
<reference evidence="2 3" key="1">
    <citation type="submission" date="2024-10" db="EMBL/GenBank/DDBJ databases">
        <authorList>
            <person name="Yang X.-N."/>
        </authorList>
    </citation>
    <scope>NUCLEOTIDE SEQUENCE [LARGE SCALE GENOMIC DNA]</scope>
    <source>
        <strain evidence="2 3">CAU 1059</strain>
    </source>
</reference>
<gene>
    <name evidence="2" type="ORF">ACGRVM_02390</name>
</gene>
<dbReference type="PROSITE" id="PS50983">
    <property type="entry name" value="FE_B12_PBP"/>
    <property type="match status" value="1"/>
</dbReference>
<protein>
    <submittedName>
        <fullName evidence="2">ABC transporter substrate-binding protein</fullName>
    </submittedName>
</protein>
<accession>A0ABW7I4D3</accession>
<comment type="caution">
    <text evidence="2">The sequence shown here is derived from an EMBL/GenBank/DDBJ whole genome shotgun (WGS) entry which is preliminary data.</text>
</comment>
<dbReference type="InterPro" id="IPR050902">
    <property type="entry name" value="ABC_Transporter_SBP"/>
</dbReference>
<feature type="domain" description="Fe/B12 periplasmic-binding" evidence="1">
    <location>
        <begin position="6"/>
        <end position="259"/>
    </location>
</feature>
<evidence type="ECO:0000313" key="2">
    <source>
        <dbReference type="EMBL" id="MFH0252724.1"/>
    </source>
</evidence>
<dbReference type="RefSeq" id="WP_377169065.1">
    <property type="nucleotide sequence ID" value="NZ_JBHTJC010000001.1"/>
</dbReference>
<dbReference type="PANTHER" id="PTHR30535:SF34">
    <property type="entry name" value="MOLYBDATE-BINDING PROTEIN MOLA"/>
    <property type="match status" value="1"/>
</dbReference>
<proteinExistence type="predicted"/>
<dbReference type="PANTHER" id="PTHR30535">
    <property type="entry name" value="VITAMIN B12-BINDING PROTEIN"/>
    <property type="match status" value="1"/>
</dbReference>
<sequence>MAAPERVVSINLCTDQLAMLLAGEGQLLSVSRIALDRRVSPMADEAAGYAINAGRAEEVHVMRPDLVVAGSYTSRETVAMLRRLGIEVIQFDITRSLEDVRARILEMGAALGRQKAAEEMVARFDADLAELRAGARVGGGDPRAALYYANGYTSGEQSLADDILAAAGLRNAPAEAGYDWGKLPLEILAMLDPELVITTRRYPGGSRAEEVMDHPVVTGLSGQAASAAMTDQDWVCGTPFVLRAISDMAEARRALKARMAGTAAGGPGG</sequence>
<name>A0ABW7I4D3_9RHOB</name>
<dbReference type="EMBL" id="JBIHMM010000001">
    <property type="protein sequence ID" value="MFH0252724.1"/>
    <property type="molecule type" value="Genomic_DNA"/>
</dbReference>
<organism evidence="2 3">
    <name type="scientific">Roseovarius aquimarinus</name>
    <dbReference type="NCBI Taxonomy" id="1229156"/>
    <lineage>
        <taxon>Bacteria</taxon>
        <taxon>Pseudomonadati</taxon>
        <taxon>Pseudomonadota</taxon>
        <taxon>Alphaproteobacteria</taxon>
        <taxon>Rhodobacterales</taxon>
        <taxon>Roseobacteraceae</taxon>
        <taxon>Roseovarius</taxon>
    </lineage>
</organism>
<keyword evidence="3" id="KW-1185">Reference proteome</keyword>
<dbReference type="SUPFAM" id="SSF53807">
    <property type="entry name" value="Helical backbone' metal receptor"/>
    <property type="match status" value="1"/>
</dbReference>
<dbReference type="InterPro" id="IPR002491">
    <property type="entry name" value="ABC_transptr_periplasmic_BD"/>
</dbReference>
<dbReference type="Gene3D" id="3.40.50.1980">
    <property type="entry name" value="Nitrogenase molybdenum iron protein domain"/>
    <property type="match status" value="2"/>
</dbReference>
<evidence type="ECO:0000313" key="3">
    <source>
        <dbReference type="Proteomes" id="UP001607157"/>
    </source>
</evidence>